<protein>
    <submittedName>
        <fullName evidence="1">Uncharacterized protein</fullName>
    </submittedName>
</protein>
<dbReference type="RefSeq" id="WP_120540710.1">
    <property type="nucleotide sequence ID" value="NZ_RAVZ01000061.1"/>
</dbReference>
<comment type="caution">
    <text evidence="1">The sequence shown here is derived from an EMBL/GenBank/DDBJ whole genome shotgun (WGS) entry which is preliminary data.</text>
</comment>
<dbReference type="InterPro" id="IPR007476">
    <property type="entry name" value="RdgC"/>
</dbReference>
<reference evidence="2" key="1">
    <citation type="submission" date="2018-09" db="EMBL/GenBank/DDBJ databases">
        <authorList>
            <person name="Livingstone P.G."/>
            <person name="Whitworth D.E."/>
        </authorList>
    </citation>
    <scope>NUCLEOTIDE SEQUENCE [LARGE SCALE GENOMIC DNA]</scope>
    <source>
        <strain evidence="2">CA054A</strain>
    </source>
</reference>
<gene>
    <name evidence="1" type="ORF">D7V88_11705</name>
</gene>
<keyword evidence="2" id="KW-1185">Reference proteome</keyword>
<dbReference type="Pfam" id="PF04381">
    <property type="entry name" value="RdgC"/>
    <property type="match status" value="1"/>
</dbReference>
<dbReference type="GO" id="GO:0006310">
    <property type="term" value="P:DNA recombination"/>
    <property type="evidence" value="ECO:0007669"/>
    <property type="project" value="InterPro"/>
</dbReference>
<accession>A0A3A8J4Y1</accession>
<evidence type="ECO:0000313" key="2">
    <source>
        <dbReference type="Proteomes" id="UP000268094"/>
    </source>
</evidence>
<dbReference type="Proteomes" id="UP000268094">
    <property type="component" value="Unassembled WGS sequence"/>
</dbReference>
<dbReference type="AlphaFoldDB" id="A0A3A8J4Y1"/>
<dbReference type="OrthoDB" id="9793997at2"/>
<organism evidence="1 2">
    <name type="scientific">Corallococcus terminator</name>
    <dbReference type="NCBI Taxonomy" id="2316733"/>
    <lineage>
        <taxon>Bacteria</taxon>
        <taxon>Pseudomonadati</taxon>
        <taxon>Myxococcota</taxon>
        <taxon>Myxococcia</taxon>
        <taxon>Myxococcales</taxon>
        <taxon>Cystobacterineae</taxon>
        <taxon>Myxococcaceae</taxon>
        <taxon>Corallococcus</taxon>
    </lineage>
</organism>
<sequence length="216" mass="23894">MPVLRGAVTFSRFRTEPSKEAPSDVKRWLTKGLKSHAFEPIDRRSEDERAAGFVELENAEASDFSTSNLFYGEYALFSFRIDTLKVPASMMKAELDKWTSAFTKENSRPPARAEKNKQKLELKQLLRQRAVPRTSVLDVTWNLKTQQVQIWAASRKTVDEISVALEGALAVKVIGITPASMAQRAGIDDKALGPTAELIGMDLPATASLEDSHGEG</sequence>
<proteinExistence type="predicted"/>
<dbReference type="EMBL" id="RAVZ01000061">
    <property type="protein sequence ID" value="RKG90048.1"/>
    <property type="molecule type" value="Genomic_DNA"/>
</dbReference>
<evidence type="ECO:0000313" key="1">
    <source>
        <dbReference type="EMBL" id="RKG90048.1"/>
    </source>
</evidence>
<name>A0A3A8J4Y1_9BACT</name>